<accession>E9HAJ2</accession>
<dbReference type="GO" id="GO:0003824">
    <property type="term" value="F:catalytic activity"/>
    <property type="evidence" value="ECO:0007669"/>
    <property type="project" value="UniProtKB-ARBA"/>
</dbReference>
<gene>
    <name evidence="2" type="ORF">DAPPUDRAFT_93395</name>
</gene>
<sequence>MKIAVLGATGGTGTQIVKQALAAKHDVIAIVRNPDNLKEIQNSRLTIVNGDIFSEVSLSSHFKDVNAIISCLGFERSSVVTGYTESIKPIVAAARAANVPRLIAMTAYYTETSSTESQGFLLRLVLRWLLIPLLRPKLINMRQMEKYLETECSDINYTVVRPPGLTNGKASGQEIKSENDSYFVKNSPSRMPRADVAKFMIDCLSKSESFKKCVAVGL</sequence>
<reference evidence="2 3" key="1">
    <citation type="journal article" date="2011" name="Science">
        <title>The ecoresponsive genome of Daphnia pulex.</title>
        <authorList>
            <person name="Colbourne J.K."/>
            <person name="Pfrender M.E."/>
            <person name="Gilbert D."/>
            <person name="Thomas W.K."/>
            <person name="Tucker A."/>
            <person name="Oakley T.H."/>
            <person name="Tokishita S."/>
            <person name="Aerts A."/>
            <person name="Arnold G.J."/>
            <person name="Basu M.K."/>
            <person name="Bauer D.J."/>
            <person name="Caceres C.E."/>
            <person name="Carmel L."/>
            <person name="Casola C."/>
            <person name="Choi J.H."/>
            <person name="Detter J.C."/>
            <person name="Dong Q."/>
            <person name="Dusheyko S."/>
            <person name="Eads B.D."/>
            <person name="Frohlich T."/>
            <person name="Geiler-Samerotte K.A."/>
            <person name="Gerlach D."/>
            <person name="Hatcher P."/>
            <person name="Jogdeo S."/>
            <person name="Krijgsveld J."/>
            <person name="Kriventseva E.V."/>
            <person name="Kultz D."/>
            <person name="Laforsch C."/>
            <person name="Lindquist E."/>
            <person name="Lopez J."/>
            <person name="Manak J.R."/>
            <person name="Muller J."/>
            <person name="Pangilinan J."/>
            <person name="Patwardhan R.P."/>
            <person name="Pitluck S."/>
            <person name="Pritham E.J."/>
            <person name="Rechtsteiner A."/>
            <person name="Rho M."/>
            <person name="Rogozin I.B."/>
            <person name="Sakarya O."/>
            <person name="Salamov A."/>
            <person name="Schaack S."/>
            <person name="Shapiro H."/>
            <person name="Shiga Y."/>
            <person name="Skalitzky C."/>
            <person name="Smith Z."/>
            <person name="Souvorov A."/>
            <person name="Sung W."/>
            <person name="Tang Z."/>
            <person name="Tsuchiya D."/>
            <person name="Tu H."/>
            <person name="Vos H."/>
            <person name="Wang M."/>
            <person name="Wolf Y.I."/>
            <person name="Yamagata H."/>
            <person name="Yamada T."/>
            <person name="Ye Y."/>
            <person name="Shaw J.R."/>
            <person name="Andrews J."/>
            <person name="Crease T.J."/>
            <person name="Tang H."/>
            <person name="Lucas S.M."/>
            <person name="Robertson H.M."/>
            <person name="Bork P."/>
            <person name="Koonin E.V."/>
            <person name="Zdobnov E.M."/>
            <person name="Grigoriev I.V."/>
            <person name="Lynch M."/>
            <person name="Boore J.L."/>
        </authorList>
    </citation>
    <scope>NUCLEOTIDE SEQUENCE [LARGE SCALE GENOMIC DNA]</scope>
</reference>
<dbReference type="PhylomeDB" id="E9HAJ2"/>
<name>E9HAJ2_DAPPU</name>
<dbReference type="InterPro" id="IPR016040">
    <property type="entry name" value="NAD(P)-bd_dom"/>
</dbReference>
<dbReference type="HOGENOM" id="CLU_025711_4_5_1"/>
<dbReference type="Gene3D" id="3.40.50.720">
    <property type="entry name" value="NAD(P)-binding Rossmann-like Domain"/>
    <property type="match status" value="1"/>
</dbReference>
<feature type="domain" description="NAD(P)-binding" evidence="1">
    <location>
        <begin position="7"/>
        <end position="205"/>
    </location>
</feature>
<dbReference type="PANTHER" id="PTHR15020:SF50">
    <property type="entry name" value="UPF0659 PROTEIN YMR090W"/>
    <property type="match status" value="1"/>
</dbReference>
<dbReference type="EMBL" id="GL732612">
    <property type="protein sequence ID" value="EFX71191.1"/>
    <property type="molecule type" value="Genomic_DNA"/>
</dbReference>
<evidence type="ECO:0000313" key="3">
    <source>
        <dbReference type="Proteomes" id="UP000000305"/>
    </source>
</evidence>
<dbReference type="SUPFAM" id="SSF51735">
    <property type="entry name" value="NAD(P)-binding Rossmann-fold domains"/>
    <property type="match status" value="1"/>
</dbReference>
<keyword evidence="3" id="KW-1185">Reference proteome</keyword>
<dbReference type="AlphaFoldDB" id="E9HAJ2"/>
<dbReference type="InterPro" id="IPR036291">
    <property type="entry name" value="NAD(P)-bd_dom_sf"/>
</dbReference>
<dbReference type="PANTHER" id="PTHR15020">
    <property type="entry name" value="FLAVIN REDUCTASE-RELATED"/>
    <property type="match status" value="1"/>
</dbReference>
<dbReference type="InParanoid" id="E9HAJ2"/>
<organism evidence="2 3">
    <name type="scientific">Daphnia pulex</name>
    <name type="common">Water flea</name>
    <dbReference type="NCBI Taxonomy" id="6669"/>
    <lineage>
        <taxon>Eukaryota</taxon>
        <taxon>Metazoa</taxon>
        <taxon>Ecdysozoa</taxon>
        <taxon>Arthropoda</taxon>
        <taxon>Crustacea</taxon>
        <taxon>Branchiopoda</taxon>
        <taxon>Diplostraca</taxon>
        <taxon>Cladocera</taxon>
        <taxon>Anomopoda</taxon>
        <taxon>Daphniidae</taxon>
        <taxon>Daphnia</taxon>
    </lineage>
</organism>
<proteinExistence type="predicted"/>
<evidence type="ECO:0000313" key="2">
    <source>
        <dbReference type="EMBL" id="EFX71191.1"/>
    </source>
</evidence>
<evidence type="ECO:0000259" key="1">
    <source>
        <dbReference type="Pfam" id="PF13460"/>
    </source>
</evidence>
<dbReference type="Proteomes" id="UP000000305">
    <property type="component" value="Unassembled WGS sequence"/>
</dbReference>
<dbReference type="OMA" id="SSNAWVK"/>
<dbReference type="eggNOG" id="ENOG502QRBH">
    <property type="taxonomic scope" value="Eukaryota"/>
</dbReference>
<dbReference type="STRING" id="6669.E9HAJ2"/>
<dbReference type="Pfam" id="PF13460">
    <property type="entry name" value="NAD_binding_10"/>
    <property type="match status" value="1"/>
</dbReference>
<protein>
    <recommendedName>
        <fullName evidence="1">NAD(P)-binding domain-containing protein</fullName>
    </recommendedName>
</protein>
<dbReference type="OrthoDB" id="419598at2759"/>
<dbReference type="KEGG" id="dpx:DAPPUDRAFT_93395"/>